<dbReference type="PANTHER" id="PTHR21292">
    <property type="entry name" value="EXOCYST COMPLEX COMPONENT SEC6-RELATED"/>
    <property type="match status" value="1"/>
</dbReference>
<dbReference type="GO" id="GO:0000149">
    <property type="term" value="F:SNARE binding"/>
    <property type="evidence" value="ECO:0007669"/>
    <property type="project" value="TreeGrafter"/>
</dbReference>
<evidence type="ECO:0000256" key="2">
    <source>
        <dbReference type="ARBA" id="ARBA00022448"/>
    </source>
</evidence>
<proteinExistence type="inferred from homology"/>
<dbReference type="Pfam" id="PF06046">
    <property type="entry name" value="Sec6"/>
    <property type="match status" value="1"/>
</dbReference>
<dbReference type="OrthoDB" id="190098at2759"/>
<organism evidence="4 5">
    <name type="scientific">Vanrija humicola</name>
    <name type="common">Yeast</name>
    <name type="synonym">Cryptococcus humicola</name>
    <dbReference type="NCBI Taxonomy" id="5417"/>
    <lineage>
        <taxon>Eukaryota</taxon>
        <taxon>Fungi</taxon>
        <taxon>Dikarya</taxon>
        <taxon>Basidiomycota</taxon>
        <taxon>Agaricomycotina</taxon>
        <taxon>Tremellomycetes</taxon>
        <taxon>Trichosporonales</taxon>
        <taxon>Trichosporonaceae</taxon>
        <taxon>Vanrija</taxon>
    </lineage>
</organism>
<keyword evidence="5" id="KW-1185">Reference proteome</keyword>
<name>A0A7D8V0A3_VANHU</name>
<evidence type="ECO:0000256" key="1">
    <source>
        <dbReference type="ARBA" id="ARBA00009447"/>
    </source>
</evidence>
<dbReference type="EMBL" id="QKWK01000008">
    <property type="protein sequence ID" value="TXT07390.1"/>
    <property type="molecule type" value="Genomic_DNA"/>
</dbReference>
<evidence type="ECO:0000256" key="3">
    <source>
        <dbReference type="ARBA" id="ARBA00022483"/>
    </source>
</evidence>
<dbReference type="AlphaFoldDB" id="A0A7D8V0A3"/>
<dbReference type="GO" id="GO:0000145">
    <property type="term" value="C:exocyst"/>
    <property type="evidence" value="ECO:0007669"/>
    <property type="project" value="InterPro"/>
</dbReference>
<evidence type="ECO:0000313" key="4">
    <source>
        <dbReference type="EMBL" id="TXT07390.1"/>
    </source>
</evidence>
<comment type="similarity">
    <text evidence="1">Belongs to the SEC6 family.</text>
</comment>
<dbReference type="Proteomes" id="UP000473826">
    <property type="component" value="Unassembled WGS sequence"/>
</dbReference>
<gene>
    <name evidence="4" type="ORF">VHUM_03110</name>
</gene>
<sequence length="883" mass="99714">MATYSASVAVGEVLRQPDDLVKLTAYRNKLLKEKSTLDAKLTEGMRAQLSATREALVKLQESRSASTMVREEMIEIEKLKNNKDEGEAFDKITRVSTVHRNFAQTAKMVSQLQSMADKVDRLSYLLQQDRQQEGGPIGPSVNLLPIHFQLHQLETFMAETLHAAKRGDSADMQVLKAWFQPLEQLGHDFDDWLWQLGGSVVELSRAGYGGTVVRLLKIVEFEGKEDQKAVAMKLMRKVAQPDAQSNFRSNAAAARHIKNYRHKLLEAMETSIRRAYDELFEAHGDDLLGFIDSLQFIYKDIIRIQKDVVHLFPADYDVVQWLIKRYHSGLNAVLRKAVASDPPAEVLLELHGWTREYRKNMKDLEVPSAWLQPPLLDGRSQDLIEDYVRLIVTKLDEWTVNLQREETQKFRLRTTAPSMVDDLYGMDGVNDFFQLVNQQIDLALDSNQGAVLSRVVTESVKLMRRTQAEWVQLIDSEARAQAEPNAANLPQGLVEYVMALANDQLRAADYTEALQARLEPLVSDKYKSVIVDRLNEAIDGYLDVAKHCNAALVGFVFNDLRPATRQLLQQAWYQDGLLQQIIETMRDYLSDYQAHLNPSIYEILVEDMLDAFLITYLTSLRRAGANSLRMPVAATRFQNDVGTAFDFFAKYKAPAELKANFEVMDQVASMLSASEEMVLMDYYSFAQVHGPQLAFIEALLRARDDLDRSGVSYIMDTIKRRVTDDNITDPPEPTIMVSFQLWAMLILSRSRYRATRAAWRPTFQTWATLRATTWPTLLTGPASPTAPASRTGVSRRVDLASSHTVYHNCHAARASALLMHIVCMNRVLRLVDLCLVRAGLCRAVGQRGGQRVDLGKLVVEARRVEEGAHVEAVVFGAVGFLAG</sequence>
<dbReference type="GO" id="GO:0006887">
    <property type="term" value="P:exocytosis"/>
    <property type="evidence" value="ECO:0007669"/>
    <property type="project" value="UniProtKB-KW"/>
</dbReference>
<evidence type="ECO:0000313" key="5">
    <source>
        <dbReference type="Proteomes" id="UP000473826"/>
    </source>
</evidence>
<dbReference type="Gene3D" id="1.10.357.50">
    <property type="match status" value="1"/>
</dbReference>
<accession>A0A7D8V0A3</accession>
<keyword evidence="3" id="KW-0268">Exocytosis</keyword>
<dbReference type="InterPro" id="IPR042532">
    <property type="entry name" value="EXOC3/Sec6_C"/>
</dbReference>
<dbReference type="FunFam" id="1.10.357.50:FF:000006">
    <property type="entry name" value="Exocyst complex component sec6"/>
    <property type="match status" value="1"/>
</dbReference>
<dbReference type="Gene3D" id="1.10.357.70">
    <property type="entry name" value="Exocyst complex component Sec6, C-terminal domain"/>
    <property type="match status" value="1"/>
</dbReference>
<dbReference type="GO" id="GO:0051601">
    <property type="term" value="P:exocyst localization"/>
    <property type="evidence" value="ECO:0007669"/>
    <property type="project" value="TreeGrafter"/>
</dbReference>
<reference evidence="4 5" key="1">
    <citation type="journal article" date="2019" name="PLoS Genet.">
        <title>Convergent evolution of linked mating-type loci in basidiomycete fungi.</title>
        <authorList>
            <person name="Sun S."/>
            <person name="Coelho M.A."/>
            <person name="Heitman J."/>
            <person name="Nowrousian M."/>
        </authorList>
    </citation>
    <scope>NUCLEOTIDE SEQUENCE [LARGE SCALE GENOMIC DNA]</scope>
    <source>
        <strain evidence="4 5">CBS 4282</strain>
    </source>
</reference>
<dbReference type="PANTHER" id="PTHR21292:SF1">
    <property type="entry name" value="EXOCYST COMPLEX COMPONENT 3"/>
    <property type="match status" value="1"/>
</dbReference>
<comment type="caution">
    <text evidence="4">The sequence shown here is derived from an EMBL/GenBank/DDBJ whole genome shotgun (WGS) entry which is preliminary data.</text>
</comment>
<protein>
    <submittedName>
        <fullName evidence="4">Uncharacterized protein</fullName>
    </submittedName>
</protein>
<dbReference type="InterPro" id="IPR010326">
    <property type="entry name" value="EXOC3/Sec6"/>
</dbReference>
<keyword evidence="2" id="KW-0813">Transport</keyword>